<name>A0ABR7G3W1_9FIRM</name>
<proteinExistence type="predicted"/>
<dbReference type="InterPro" id="IPR050798">
    <property type="entry name" value="YhaM_exoribonuc/phosphodiest"/>
</dbReference>
<dbReference type="NCBIfam" id="TIGR00277">
    <property type="entry name" value="HDIG"/>
    <property type="match status" value="1"/>
</dbReference>
<dbReference type="EMBL" id="JACOPE010000001">
    <property type="protein sequence ID" value="MBC5682137.1"/>
    <property type="molecule type" value="Genomic_DNA"/>
</dbReference>
<dbReference type="InterPro" id="IPR003607">
    <property type="entry name" value="HD/PDEase_dom"/>
</dbReference>
<keyword evidence="1" id="KW-0378">Hydrolase</keyword>
<evidence type="ECO:0000313" key="3">
    <source>
        <dbReference type="EMBL" id="MBC5682137.1"/>
    </source>
</evidence>
<accession>A0ABR7G3W1</accession>
<dbReference type="Pfam" id="PF01966">
    <property type="entry name" value="HD"/>
    <property type="match status" value="1"/>
</dbReference>
<evidence type="ECO:0000259" key="2">
    <source>
        <dbReference type="PROSITE" id="PS51831"/>
    </source>
</evidence>
<evidence type="ECO:0000256" key="1">
    <source>
        <dbReference type="ARBA" id="ARBA00022801"/>
    </source>
</evidence>
<dbReference type="InterPro" id="IPR006674">
    <property type="entry name" value="HD_domain"/>
</dbReference>
<dbReference type="Gene3D" id="1.10.3210.10">
    <property type="entry name" value="Hypothetical protein af1432"/>
    <property type="match status" value="1"/>
</dbReference>
<gene>
    <name evidence="3" type="ORF">H8S40_00785</name>
</gene>
<dbReference type="RefSeq" id="WP_118724919.1">
    <property type="nucleotide sequence ID" value="NZ_JACOPE010000001.1"/>
</dbReference>
<organism evidence="3 4">
    <name type="scientific">Ruminococcus hominis</name>
    <dbReference type="NCBI Taxonomy" id="2763065"/>
    <lineage>
        <taxon>Bacteria</taxon>
        <taxon>Bacillati</taxon>
        <taxon>Bacillota</taxon>
        <taxon>Clostridia</taxon>
        <taxon>Eubacteriales</taxon>
        <taxon>Oscillospiraceae</taxon>
        <taxon>Ruminococcus</taxon>
    </lineage>
</organism>
<reference evidence="3 4" key="1">
    <citation type="submission" date="2020-08" db="EMBL/GenBank/DDBJ databases">
        <title>Genome public.</title>
        <authorList>
            <person name="Liu C."/>
            <person name="Sun Q."/>
        </authorList>
    </citation>
    <scope>NUCLEOTIDE SEQUENCE [LARGE SCALE GENOMIC DNA]</scope>
    <source>
        <strain evidence="3 4">NSJ-13</strain>
    </source>
</reference>
<protein>
    <submittedName>
        <fullName evidence="3">HD domain-containing protein</fullName>
    </submittedName>
</protein>
<dbReference type="InterPro" id="IPR006675">
    <property type="entry name" value="HDIG_dom"/>
</dbReference>
<dbReference type="Proteomes" id="UP000631576">
    <property type="component" value="Unassembled WGS sequence"/>
</dbReference>
<dbReference type="SMART" id="SM00471">
    <property type="entry name" value="HDc"/>
    <property type="match status" value="1"/>
</dbReference>
<dbReference type="PANTHER" id="PTHR37294:SF1">
    <property type="entry name" value="3'-5' EXORIBONUCLEASE YHAM"/>
    <property type="match status" value="1"/>
</dbReference>
<dbReference type="Gene3D" id="2.40.50.140">
    <property type="entry name" value="Nucleic acid-binding proteins"/>
    <property type="match status" value="1"/>
</dbReference>
<feature type="domain" description="HD" evidence="2">
    <location>
        <begin position="161"/>
        <end position="281"/>
    </location>
</feature>
<dbReference type="CDD" id="cd04492">
    <property type="entry name" value="YhaM_OBF_like"/>
    <property type="match status" value="1"/>
</dbReference>
<sequence length="319" mass="36011">MKYIKELHEGETIRSIYLCKGKRSAETRNGKPYDNLILQDKTGTLDGKIWDPNSQGIADYDEKDFVEVVGDVITYNNNLQLNIKQLRIASEDEYNPGDYMPTSEKSVDGMYEELLGYIRKISNPYLRQAVEYYFVKDEAFIKSFKGHSAAKTVHHGFAGGLLEHTLSVTKMCEYFVNAYDILNADLLYASAVCHDIGKTKELSNFPDNDYTDIGQLVGHIVIGVEMIGEAIRTIPDFPEKLANEWKHCIVAHHGELEYGSPKKPALAEAVALNLADNADAKMQTLKEIFKDKSGTDWLGYNRLFESNLRKTSLSEESKS</sequence>
<dbReference type="CDD" id="cd00077">
    <property type="entry name" value="HDc"/>
    <property type="match status" value="1"/>
</dbReference>
<dbReference type="PANTHER" id="PTHR37294">
    <property type="entry name" value="3'-5' EXORIBONUCLEASE YHAM"/>
    <property type="match status" value="1"/>
</dbReference>
<dbReference type="PROSITE" id="PS51831">
    <property type="entry name" value="HD"/>
    <property type="match status" value="1"/>
</dbReference>
<dbReference type="SUPFAM" id="SSF109604">
    <property type="entry name" value="HD-domain/PDEase-like"/>
    <property type="match status" value="1"/>
</dbReference>
<comment type="caution">
    <text evidence="3">The sequence shown here is derived from an EMBL/GenBank/DDBJ whole genome shotgun (WGS) entry which is preliminary data.</text>
</comment>
<evidence type="ECO:0000313" key="4">
    <source>
        <dbReference type="Proteomes" id="UP000631576"/>
    </source>
</evidence>
<dbReference type="InterPro" id="IPR012340">
    <property type="entry name" value="NA-bd_OB-fold"/>
</dbReference>
<keyword evidence="4" id="KW-1185">Reference proteome</keyword>